<dbReference type="Proteomes" id="UP000095282">
    <property type="component" value="Unplaced"/>
</dbReference>
<dbReference type="eggNOG" id="ENOG502THI1">
    <property type="taxonomic scope" value="Eukaryota"/>
</dbReference>
<evidence type="ECO:0000313" key="2">
    <source>
        <dbReference type="WBParaSite" id="Csp11.Scaffold630.g22303.t1"/>
    </source>
</evidence>
<dbReference type="WBParaSite" id="Csp11.Scaffold630.g22303.t1">
    <property type="protein sequence ID" value="Csp11.Scaffold630.g22303.t1"/>
    <property type="gene ID" value="Csp11.Scaffold630.g22303"/>
</dbReference>
<accession>A0A1I7V4G9</accession>
<sequence>MSYPHHLSESEWNQFIEEKRFKIIERITPEILGNLNVEGSLYLQTTRENAKIPYDRHQWSHSQKGSIPRHQPAYKRMIIQGIITHSIRCTSVSNPEFKKDVLHLGNATYYHYFLAGNGVYREPEEDEIKKPRITGES</sequence>
<organism evidence="1 2">
    <name type="scientific">Caenorhabditis tropicalis</name>
    <dbReference type="NCBI Taxonomy" id="1561998"/>
    <lineage>
        <taxon>Eukaryota</taxon>
        <taxon>Metazoa</taxon>
        <taxon>Ecdysozoa</taxon>
        <taxon>Nematoda</taxon>
        <taxon>Chromadorea</taxon>
        <taxon>Rhabditida</taxon>
        <taxon>Rhabditina</taxon>
        <taxon>Rhabditomorpha</taxon>
        <taxon>Rhabditoidea</taxon>
        <taxon>Rhabditidae</taxon>
        <taxon>Peloderinae</taxon>
        <taxon>Caenorhabditis</taxon>
    </lineage>
</organism>
<protein>
    <submittedName>
        <fullName evidence="2">Transposase</fullName>
    </submittedName>
</protein>
<keyword evidence="1" id="KW-1185">Reference proteome</keyword>
<reference evidence="2" key="1">
    <citation type="submission" date="2016-11" db="UniProtKB">
        <authorList>
            <consortium name="WormBaseParasite"/>
        </authorList>
    </citation>
    <scope>IDENTIFICATION</scope>
</reference>
<dbReference type="AlphaFoldDB" id="A0A1I7V4G9"/>
<proteinExistence type="predicted"/>
<name>A0A1I7V4G9_9PELO</name>
<evidence type="ECO:0000313" key="1">
    <source>
        <dbReference type="Proteomes" id="UP000095282"/>
    </source>
</evidence>